<evidence type="ECO:0000256" key="4">
    <source>
        <dbReference type="SAM" id="MobiDB-lite"/>
    </source>
</evidence>
<dbReference type="SUPFAM" id="SSF48008">
    <property type="entry name" value="GntR ligand-binding domain-like"/>
    <property type="match status" value="1"/>
</dbReference>
<dbReference type="CDD" id="cd07377">
    <property type="entry name" value="WHTH_GntR"/>
    <property type="match status" value="1"/>
</dbReference>
<keyword evidence="2" id="KW-0238">DNA-binding</keyword>
<dbReference type="SMART" id="SM00345">
    <property type="entry name" value="HTH_GNTR"/>
    <property type="match status" value="1"/>
</dbReference>
<dbReference type="InterPro" id="IPR036390">
    <property type="entry name" value="WH_DNA-bd_sf"/>
</dbReference>
<gene>
    <name evidence="6" type="ORF">ABOZ73_08630</name>
</gene>
<keyword evidence="3" id="KW-0804">Transcription</keyword>
<dbReference type="InterPro" id="IPR036388">
    <property type="entry name" value="WH-like_DNA-bd_sf"/>
</dbReference>
<dbReference type="Gene3D" id="1.20.120.530">
    <property type="entry name" value="GntR ligand-binding domain-like"/>
    <property type="match status" value="1"/>
</dbReference>
<dbReference type="InterPro" id="IPR000524">
    <property type="entry name" value="Tscrpt_reg_HTH_GntR"/>
</dbReference>
<evidence type="ECO:0000313" key="6">
    <source>
        <dbReference type="EMBL" id="XDO98463.1"/>
    </source>
</evidence>
<dbReference type="RefSeq" id="WP_369062338.1">
    <property type="nucleotide sequence ID" value="NZ_CP158375.1"/>
</dbReference>
<evidence type="ECO:0000256" key="3">
    <source>
        <dbReference type="ARBA" id="ARBA00023163"/>
    </source>
</evidence>
<evidence type="ECO:0000256" key="2">
    <source>
        <dbReference type="ARBA" id="ARBA00023125"/>
    </source>
</evidence>
<dbReference type="GO" id="GO:0003700">
    <property type="term" value="F:DNA-binding transcription factor activity"/>
    <property type="evidence" value="ECO:0007669"/>
    <property type="project" value="InterPro"/>
</dbReference>
<dbReference type="Pfam" id="PF07729">
    <property type="entry name" value="FCD"/>
    <property type="match status" value="1"/>
</dbReference>
<dbReference type="InterPro" id="IPR008920">
    <property type="entry name" value="TF_FadR/GntR_C"/>
</dbReference>
<feature type="region of interest" description="Disordered" evidence="4">
    <location>
        <begin position="1"/>
        <end position="32"/>
    </location>
</feature>
<feature type="domain" description="HTH gntR-type" evidence="5">
    <location>
        <begin position="34"/>
        <end position="102"/>
    </location>
</feature>
<dbReference type="PANTHER" id="PTHR43537:SF5">
    <property type="entry name" value="UXU OPERON TRANSCRIPTIONAL REGULATOR"/>
    <property type="match status" value="1"/>
</dbReference>
<dbReference type="Gene3D" id="1.10.10.10">
    <property type="entry name" value="Winged helix-like DNA-binding domain superfamily/Winged helix DNA-binding domain"/>
    <property type="match status" value="1"/>
</dbReference>
<dbReference type="InterPro" id="IPR011711">
    <property type="entry name" value="GntR_C"/>
</dbReference>
<dbReference type="PANTHER" id="PTHR43537">
    <property type="entry name" value="TRANSCRIPTIONAL REGULATOR, GNTR FAMILY"/>
    <property type="match status" value="1"/>
</dbReference>
<dbReference type="PRINTS" id="PR00035">
    <property type="entry name" value="HTHGNTR"/>
</dbReference>
<accession>A0AB39KYZ6</accession>
<sequence>MKRSRWTGSTDAKRGLMKTSARNEGPPTAPRTGAKLYQQIASQIAKAIAEGRYGPGSRLPAERDLADEFGVSRPTIREAMIALEIRGLVGARQGSGIYVNAAGAEPPQAGPDLDVGAFELMEARILFEGEAAALAAQSIDPSQLSELYTMVEQMERSDRTSEAFDADRRFHLAIARATANSLIVSTVEMLWNVREGSPLCAHMFAQAHSGGVAPRASEHRAIVEALASRQPHRAREAMRGHLKRVVDDLLEVTRLDMIRKAQADFTSHREQLQARMAL</sequence>
<evidence type="ECO:0000259" key="5">
    <source>
        <dbReference type="PROSITE" id="PS50949"/>
    </source>
</evidence>
<reference evidence="6" key="1">
    <citation type="submission" date="2024-06" db="EMBL/GenBank/DDBJ databases">
        <title>Caulobacter inopinatus, sp. nov.</title>
        <authorList>
            <person name="Donachie S.P."/>
        </authorList>
    </citation>
    <scope>NUCLEOTIDE SEQUENCE</scope>
    <source>
        <strain evidence="6">73W</strain>
    </source>
</reference>
<dbReference type="EMBL" id="CP158375">
    <property type="protein sequence ID" value="XDO98463.1"/>
    <property type="molecule type" value="Genomic_DNA"/>
</dbReference>
<proteinExistence type="predicted"/>
<feature type="compositionally biased region" description="Polar residues" evidence="4">
    <location>
        <begin position="1"/>
        <end position="10"/>
    </location>
</feature>
<dbReference type="PROSITE" id="PS50949">
    <property type="entry name" value="HTH_GNTR"/>
    <property type="match status" value="1"/>
</dbReference>
<organism evidence="6">
    <name type="scientific">Caulobacter sp. 73W</name>
    <dbReference type="NCBI Taxonomy" id="3161137"/>
    <lineage>
        <taxon>Bacteria</taxon>
        <taxon>Pseudomonadati</taxon>
        <taxon>Pseudomonadota</taxon>
        <taxon>Alphaproteobacteria</taxon>
        <taxon>Caulobacterales</taxon>
        <taxon>Caulobacteraceae</taxon>
        <taxon>Caulobacter</taxon>
    </lineage>
</organism>
<dbReference type="Pfam" id="PF00392">
    <property type="entry name" value="GntR"/>
    <property type="match status" value="1"/>
</dbReference>
<protein>
    <submittedName>
        <fullName evidence="6">FadR/GntR family transcriptional regulator</fullName>
    </submittedName>
</protein>
<dbReference type="AlphaFoldDB" id="A0AB39KYZ6"/>
<dbReference type="GO" id="GO:0003677">
    <property type="term" value="F:DNA binding"/>
    <property type="evidence" value="ECO:0007669"/>
    <property type="project" value="UniProtKB-KW"/>
</dbReference>
<dbReference type="SUPFAM" id="SSF46785">
    <property type="entry name" value="Winged helix' DNA-binding domain"/>
    <property type="match status" value="1"/>
</dbReference>
<dbReference type="SMART" id="SM00895">
    <property type="entry name" value="FCD"/>
    <property type="match status" value="1"/>
</dbReference>
<name>A0AB39KYZ6_9CAUL</name>
<evidence type="ECO:0000256" key="1">
    <source>
        <dbReference type="ARBA" id="ARBA00023015"/>
    </source>
</evidence>
<keyword evidence="1" id="KW-0805">Transcription regulation</keyword>